<dbReference type="Proteomes" id="UP000022611">
    <property type="component" value="Unassembled WGS sequence"/>
</dbReference>
<comment type="caution">
    <text evidence="1">The sequence shown here is derived from an EMBL/GenBank/DDBJ whole genome shotgun (WGS) entry which is preliminary data.</text>
</comment>
<reference evidence="1 2" key="1">
    <citation type="journal article" date="2011" name="J. Bacteriol.">
        <title>Draft genome sequence of the polycyclic aromatic hydrocarbon-degrading, genetically engineered bioluminescent bioreporter Pseudomonas fluorescens HK44.</title>
        <authorList>
            <person name="Chauhan A."/>
            <person name="Layton A.C."/>
            <person name="Williams D.E."/>
            <person name="Smartt A.E."/>
            <person name="Ripp S."/>
            <person name="Karpinets T.V."/>
            <person name="Brown S.D."/>
            <person name="Sayler G.S."/>
        </authorList>
    </citation>
    <scope>NUCLEOTIDE SEQUENCE [LARGE SCALE GENOMIC DNA]</scope>
    <source>
        <strain evidence="1 2">HK44</strain>
    </source>
</reference>
<sequence length="64" mass="7386">MVITIKERDEHHMSHESSSAGIRMWDVFQGDVLVGVYHSEAEALKYKDLLESGRLDSFKKPPKR</sequence>
<dbReference type="AlphaFoldDB" id="A0A010T676"/>
<dbReference type="EMBL" id="AFOY02000015">
    <property type="protein sequence ID" value="EXF92962.1"/>
    <property type="molecule type" value="Genomic_DNA"/>
</dbReference>
<dbReference type="OrthoDB" id="6903554at2"/>
<organism evidence="1 2">
    <name type="scientific">Pseudomonas fluorescens HK44</name>
    <dbReference type="NCBI Taxonomy" id="1042209"/>
    <lineage>
        <taxon>Bacteria</taxon>
        <taxon>Pseudomonadati</taxon>
        <taxon>Pseudomonadota</taxon>
        <taxon>Gammaproteobacteria</taxon>
        <taxon>Pseudomonadales</taxon>
        <taxon>Pseudomonadaceae</taxon>
        <taxon>Pseudomonas</taxon>
    </lineage>
</organism>
<dbReference type="eggNOG" id="ENOG502ZG0X">
    <property type="taxonomic scope" value="Bacteria"/>
</dbReference>
<proteinExistence type="predicted"/>
<evidence type="ECO:0000313" key="2">
    <source>
        <dbReference type="Proteomes" id="UP000022611"/>
    </source>
</evidence>
<protein>
    <submittedName>
        <fullName evidence="1">Uncharacterized protein</fullName>
    </submittedName>
</protein>
<dbReference type="HOGENOM" id="CLU_196806_0_0_6"/>
<gene>
    <name evidence="1" type="ORF">HK44_004480</name>
</gene>
<evidence type="ECO:0000313" key="1">
    <source>
        <dbReference type="EMBL" id="EXF92962.1"/>
    </source>
</evidence>
<dbReference type="PATRIC" id="fig|1042209.11.peg.3253"/>
<accession>A0A010T676</accession>
<dbReference type="RefSeq" id="WP_019690820.1">
    <property type="nucleotide sequence ID" value="NZ_AFOY02000015.1"/>
</dbReference>
<name>A0A010T676_PSEFL</name>